<dbReference type="AlphaFoldDB" id="A0A9W5REU0"/>
<dbReference type="Gene3D" id="3.40.50.1240">
    <property type="entry name" value="Phosphoglycerate mutase-like"/>
    <property type="match status" value="1"/>
</dbReference>
<dbReference type="PANTHER" id="PTHR48100">
    <property type="entry name" value="BROAD-SPECIFICITY PHOSPHATASE YOR283W-RELATED"/>
    <property type="match status" value="1"/>
</dbReference>
<evidence type="ECO:0000313" key="2">
    <source>
        <dbReference type="Proteomes" id="UP000014387"/>
    </source>
</evidence>
<dbReference type="InterPro" id="IPR029033">
    <property type="entry name" value="His_PPase_superfam"/>
</dbReference>
<name>A0A9W5REU0_9ACTO</name>
<dbReference type="InterPro" id="IPR013078">
    <property type="entry name" value="His_Pase_superF_clade-1"/>
</dbReference>
<gene>
    <name evidence="1" type="ORF">HMPREF9238_00866</name>
</gene>
<dbReference type="InterPro" id="IPR050275">
    <property type="entry name" value="PGM_Phosphatase"/>
</dbReference>
<evidence type="ECO:0008006" key="3">
    <source>
        <dbReference type="Google" id="ProtNLM"/>
    </source>
</evidence>
<dbReference type="RefSeq" id="WP_016444218.1">
    <property type="nucleotide sequence ID" value="NZ_KE150266.1"/>
</dbReference>
<dbReference type="SUPFAM" id="SSF53254">
    <property type="entry name" value="Phosphoglycerate mutase-like"/>
    <property type="match status" value="1"/>
</dbReference>
<sequence length="226" mass="25156">MQTVIHLMRHGEVENPEAILYGRMPGFGLTELGRQMASEVASVLVDSGHEIAGVVASPLLRAQQTALPTARAFDLPILSDQRLVEAWNTFEGEAVNRNRLMLVHPKYWKRYVNPFKPSWSEPYSDLVSRMSAAVSDALGQFEGGEVLMVSHQLPIWTLRSFVEGRPLWHDPRKRECSLASLTSLQFENATLKSVTYWEPAGKLLERAADMVPGSSDAGIAIGKRQN</sequence>
<dbReference type="Proteomes" id="UP000014387">
    <property type="component" value="Unassembled WGS sequence"/>
</dbReference>
<reference evidence="1 2" key="1">
    <citation type="submission" date="2013-05" db="EMBL/GenBank/DDBJ databases">
        <title>The Genome Sequence of Actinomyces europaeus ACS-120-V-COL10B.</title>
        <authorList>
            <consortium name="The Broad Institute Genomics Platform"/>
            <person name="Earl A."/>
            <person name="Ward D."/>
            <person name="Feldgarden M."/>
            <person name="Gevers D."/>
            <person name="Saerens B."/>
            <person name="Vaneechoutte M."/>
            <person name="Walker B."/>
            <person name="Young S."/>
            <person name="Zeng Q."/>
            <person name="Gargeya S."/>
            <person name="Fitzgerald M."/>
            <person name="Haas B."/>
            <person name="Abouelleil A."/>
            <person name="Allen A.W."/>
            <person name="Alvarado L."/>
            <person name="Arachchi H.M."/>
            <person name="Berlin A.M."/>
            <person name="Chapman S.B."/>
            <person name="Gainer-Dewar J."/>
            <person name="Goldberg J."/>
            <person name="Griggs A."/>
            <person name="Gujja S."/>
            <person name="Hansen M."/>
            <person name="Howarth C."/>
            <person name="Imamovic A."/>
            <person name="Ireland A."/>
            <person name="Larimer J."/>
            <person name="McCowan C."/>
            <person name="Murphy C."/>
            <person name="Pearson M."/>
            <person name="Poon T.W."/>
            <person name="Priest M."/>
            <person name="Roberts A."/>
            <person name="Saif S."/>
            <person name="Shea T."/>
            <person name="Sisk P."/>
            <person name="Sykes S."/>
            <person name="Wortman J."/>
            <person name="Nusbaum C."/>
            <person name="Birren B."/>
        </authorList>
    </citation>
    <scope>NUCLEOTIDE SEQUENCE [LARGE SCALE GENOMIC DNA]</scope>
    <source>
        <strain evidence="1 2">ACS-120-V-Col10b</strain>
    </source>
</reference>
<evidence type="ECO:0000313" key="1">
    <source>
        <dbReference type="EMBL" id="EPD31106.1"/>
    </source>
</evidence>
<dbReference type="GO" id="GO:0005737">
    <property type="term" value="C:cytoplasm"/>
    <property type="evidence" value="ECO:0007669"/>
    <property type="project" value="TreeGrafter"/>
</dbReference>
<protein>
    <recommendedName>
        <fullName evidence="3">Histidine phosphatase family protein</fullName>
    </recommendedName>
</protein>
<proteinExistence type="predicted"/>
<dbReference type="EMBL" id="AGWN01000001">
    <property type="protein sequence ID" value="EPD31106.1"/>
    <property type="molecule type" value="Genomic_DNA"/>
</dbReference>
<comment type="caution">
    <text evidence="1">The sequence shown here is derived from an EMBL/GenBank/DDBJ whole genome shotgun (WGS) entry which is preliminary data.</text>
</comment>
<dbReference type="CDD" id="cd07067">
    <property type="entry name" value="HP_PGM_like"/>
    <property type="match status" value="1"/>
</dbReference>
<dbReference type="GO" id="GO:0016791">
    <property type="term" value="F:phosphatase activity"/>
    <property type="evidence" value="ECO:0007669"/>
    <property type="project" value="TreeGrafter"/>
</dbReference>
<dbReference type="SMART" id="SM00855">
    <property type="entry name" value="PGAM"/>
    <property type="match status" value="1"/>
</dbReference>
<dbReference type="PANTHER" id="PTHR48100:SF51">
    <property type="entry name" value="PHOSPHOGLYCERATE MUTASE"/>
    <property type="match status" value="1"/>
</dbReference>
<accession>A0A9W5REU0</accession>
<keyword evidence="2" id="KW-1185">Reference proteome</keyword>
<dbReference type="Pfam" id="PF00300">
    <property type="entry name" value="His_Phos_1"/>
    <property type="match status" value="1"/>
</dbReference>
<organism evidence="1 2">
    <name type="scientific">Gleimia europaea ACS-120-V-Col10b</name>
    <dbReference type="NCBI Taxonomy" id="883069"/>
    <lineage>
        <taxon>Bacteria</taxon>
        <taxon>Bacillati</taxon>
        <taxon>Actinomycetota</taxon>
        <taxon>Actinomycetes</taxon>
        <taxon>Actinomycetales</taxon>
        <taxon>Actinomycetaceae</taxon>
        <taxon>Gleimia</taxon>
    </lineage>
</organism>